<keyword evidence="1" id="KW-0812">Transmembrane</keyword>
<feature type="transmembrane region" description="Helical" evidence="1">
    <location>
        <begin position="46"/>
        <end position="66"/>
    </location>
</feature>
<keyword evidence="1" id="KW-1133">Transmembrane helix</keyword>
<evidence type="ECO:0000313" key="2">
    <source>
        <dbReference type="EMBL" id="MBM6820207.1"/>
    </source>
</evidence>
<accession>A0ABS2FJN7</accession>
<dbReference type="EMBL" id="JACJLL010000093">
    <property type="protein sequence ID" value="MBM6820207.1"/>
    <property type="molecule type" value="Genomic_DNA"/>
</dbReference>
<evidence type="ECO:0000256" key="1">
    <source>
        <dbReference type="SAM" id="Phobius"/>
    </source>
</evidence>
<comment type="caution">
    <text evidence="2">The sequence shown here is derived from an EMBL/GenBank/DDBJ whole genome shotgun (WGS) entry which is preliminary data.</text>
</comment>
<dbReference type="Proteomes" id="UP000767334">
    <property type="component" value="Unassembled WGS sequence"/>
</dbReference>
<keyword evidence="1" id="KW-0472">Membrane</keyword>
<sequence length="77" mass="8473">MSNKKKNKKTLADEKAEKYLSYGTLIGLVIGLVIGIIAFLLTDNMFWMALAPIILLFVGLGIGSYLSKKIKSSKKHS</sequence>
<gene>
    <name evidence="2" type="ORF">H6A19_12825</name>
</gene>
<dbReference type="RefSeq" id="WP_148322674.1">
    <property type="nucleotide sequence ID" value="NZ_JACJLL010000093.1"/>
</dbReference>
<keyword evidence="3" id="KW-1185">Reference proteome</keyword>
<name>A0ABS2FJN7_9CLOT</name>
<evidence type="ECO:0000313" key="3">
    <source>
        <dbReference type="Proteomes" id="UP000767334"/>
    </source>
</evidence>
<organism evidence="2 3">
    <name type="scientific">Clostridium saudiense</name>
    <dbReference type="NCBI Taxonomy" id="1414720"/>
    <lineage>
        <taxon>Bacteria</taxon>
        <taxon>Bacillati</taxon>
        <taxon>Bacillota</taxon>
        <taxon>Clostridia</taxon>
        <taxon>Eubacteriales</taxon>
        <taxon>Clostridiaceae</taxon>
        <taxon>Clostridium</taxon>
    </lineage>
</organism>
<reference evidence="2 3" key="1">
    <citation type="journal article" date="2021" name="Sci. Rep.">
        <title>The distribution of antibiotic resistance genes in chicken gut microbiota commensals.</title>
        <authorList>
            <person name="Juricova H."/>
            <person name="Matiasovicova J."/>
            <person name="Kubasova T."/>
            <person name="Cejkova D."/>
            <person name="Rychlik I."/>
        </authorList>
    </citation>
    <scope>NUCLEOTIDE SEQUENCE [LARGE SCALE GENOMIC DNA]</scope>
    <source>
        <strain evidence="2 3">An435</strain>
    </source>
</reference>
<protein>
    <submittedName>
        <fullName evidence="2">Uncharacterized protein</fullName>
    </submittedName>
</protein>
<feature type="transmembrane region" description="Helical" evidence="1">
    <location>
        <begin position="20"/>
        <end position="40"/>
    </location>
</feature>
<proteinExistence type="predicted"/>